<keyword evidence="2" id="KW-1185">Reference proteome</keyword>
<sequence>MGDHQMTLAQRLASKKYDRQEVLQALRGQRLPTHLGYALIKLCIIRGILHVPSFAQGAAAILRGLPDHPQYTRALNARAIMSNYLPDMDPVTRPEELPYCIWYPDVASEDTYRKLAERYPQMRYQVARSCAVAGYTQLFLDLEHVLPEVAVAEDARDAGSHAIFTHIMEQPVQYKVFDDYQRTISPDNPLPACLNGDTCVVSTIKDQKQAFLTPADPDDWMEMLIDGPGFTEMRYNITEDQGVQESALKPWEKTYSSADLMLDLFTSPLPTHLPAGNKDMLVRTAAFYGDIDRYARLRRPKPTHTDVVFIVRGIYHNSLFALWWSRQRNSPEGEPSHMRNWHNIQQAITARHIMNNDLSRILSRKDDYMGLPYLIWYPDIARHETYLALAHRMPQMREACVRAAIYAGYVEVFDEILLLPGVVPNVYLHTEAKHSSNPHFMSALQSRAKDLGLDNWSDPRGHHPWKKISVREIAFLRKSNHLVPSPHMGLAYGDFIDQGAVYNETISHTDGLDLYLMVPESWRPEKRSVELDYKDWPPNW</sequence>
<proteinExistence type="predicted"/>
<dbReference type="STRING" id="1283841.A0A084Q7Y4"/>
<organism evidence="1 2">
    <name type="scientific">Stachybotrys chlorohalonatus (strain IBT 40285)</name>
    <dbReference type="NCBI Taxonomy" id="1283841"/>
    <lineage>
        <taxon>Eukaryota</taxon>
        <taxon>Fungi</taxon>
        <taxon>Dikarya</taxon>
        <taxon>Ascomycota</taxon>
        <taxon>Pezizomycotina</taxon>
        <taxon>Sordariomycetes</taxon>
        <taxon>Hypocreomycetidae</taxon>
        <taxon>Hypocreales</taxon>
        <taxon>Stachybotryaceae</taxon>
        <taxon>Stachybotrys</taxon>
    </lineage>
</organism>
<gene>
    <name evidence="1" type="ORF">S40285_09190</name>
</gene>
<evidence type="ECO:0000313" key="1">
    <source>
        <dbReference type="EMBL" id="KFA60069.1"/>
    </source>
</evidence>
<dbReference type="HOGENOM" id="CLU_027146_1_0_1"/>
<protein>
    <submittedName>
        <fullName evidence="1">Uncharacterized protein</fullName>
    </submittedName>
</protein>
<dbReference type="InParanoid" id="A0A084Q7Y4"/>
<dbReference type="OrthoDB" id="4360026at2759"/>
<dbReference type="OMA" id="YLIWYPA"/>
<dbReference type="EMBL" id="KL661934">
    <property type="protein sequence ID" value="KFA60069.1"/>
    <property type="molecule type" value="Genomic_DNA"/>
</dbReference>
<reference evidence="1 2" key="1">
    <citation type="journal article" date="2014" name="BMC Genomics">
        <title>Comparative genome sequencing reveals chemotype-specific gene clusters in the toxigenic black mold Stachybotrys.</title>
        <authorList>
            <person name="Semeiks J."/>
            <person name="Borek D."/>
            <person name="Otwinowski Z."/>
            <person name="Grishin N.V."/>
        </authorList>
    </citation>
    <scope>NUCLEOTIDE SEQUENCE [LARGE SCALE GENOMIC DNA]</scope>
    <source>
        <strain evidence="1 2">IBT 40285</strain>
    </source>
</reference>
<dbReference type="Proteomes" id="UP000028524">
    <property type="component" value="Unassembled WGS sequence"/>
</dbReference>
<name>A0A084Q7Y4_STAC4</name>
<accession>A0A084Q7Y4</accession>
<evidence type="ECO:0000313" key="2">
    <source>
        <dbReference type="Proteomes" id="UP000028524"/>
    </source>
</evidence>
<dbReference type="AlphaFoldDB" id="A0A084Q7Y4"/>